<dbReference type="CDD" id="cd24011">
    <property type="entry name" value="ASKHA_NBD_BK"/>
    <property type="match status" value="1"/>
</dbReference>
<dbReference type="Gene3D" id="3.30.420.40">
    <property type="match status" value="2"/>
</dbReference>
<sequence>MTSELFRILVINPLVEGTRIAVYENEECLYDKMIPLLNEQYDLETLQQLKDRKKDITDTIQTVGFNIAHFDAVCGRGGLLRPIEGGTYQINQQMIDDLNNQINGDHVSNLGALLADEIAQDWNLQAYIVDPVVVDEMFDIARKTGVPSIERKSIFHALNQKSVARSLARQLQANYEDLCLIIAHIGGGVTVGAHQYGQVIDVNNGFDGDGPLSFERAGSIPNKSLIDLCFESGLSKGAIQDKIIYQSGLKSYLGIERKADLDWLWHTSPEKVEEVFDILGFQIAKEIGKMSTVLSGNVNAIALTGDLAAYPYLNEKIIQQVSWIADTYVFPGENVMLALAQGTLRVLNGKETIKHYDKGRNGKNGS</sequence>
<evidence type="ECO:0000256" key="8">
    <source>
        <dbReference type="ARBA" id="ARBA00048596"/>
    </source>
</evidence>
<evidence type="ECO:0000256" key="2">
    <source>
        <dbReference type="ARBA" id="ARBA00008748"/>
    </source>
</evidence>
<evidence type="ECO:0000256" key="4">
    <source>
        <dbReference type="ARBA" id="ARBA00022679"/>
    </source>
</evidence>
<keyword evidence="7 9" id="KW-0067">ATP-binding</keyword>
<evidence type="ECO:0000313" key="10">
    <source>
        <dbReference type="EMBL" id="UOQ47503.1"/>
    </source>
</evidence>
<name>A0ABY4ETG7_9BACI</name>
<evidence type="ECO:0000313" key="11">
    <source>
        <dbReference type="Proteomes" id="UP000831782"/>
    </source>
</evidence>
<evidence type="ECO:0000256" key="5">
    <source>
        <dbReference type="ARBA" id="ARBA00022741"/>
    </source>
</evidence>
<comment type="similarity">
    <text evidence="2 9">Belongs to the acetokinase family.</text>
</comment>
<dbReference type="EC" id="2.7.2.7" evidence="9"/>
<dbReference type="InterPro" id="IPR023865">
    <property type="entry name" value="Aliphatic_acid_kinase_CS"/>
</dbReference>
<dbReference type="EMBL" id="CP095072">
    <property type="protein sequence ID" value="UOQ47503.1"/>
    <property type="molecule type" value="Genomic_DNA"/>
</dbReference>
<protein>
    <recommendedName>
        <fullName evidence="9">Probable butyrate kinase</fullName>
        <shortName evidence="9">BK</shortName>
        <ecNumber evidence="9">2.7.2.7</ecNumber>
    </recommendedName>
    <alternativeName>
        <fullName evidence="9">Branched-chain carboxylic acid kinase</fullName>
    </alternativeName>
</protein>
<proteinExistence type="inferred from homology"/>
<evidence type="ECO:0000256" key="6">
    <source>
        <dbReference type="ARBA" id="ARBA00022777"/>
    </source>
</evidence>
<keyword evidence="4 9" id="KW-0808">Transferase</keyword>
<dbReference type="InterPro" id="IPR000890">
    <property type="entry name" value="Aliphatic_acid_kin_short-chain"/>
</dbReference>
<dbReference type="PANTHER" id="PTHR21060">
    <property type="entry name" value="ACETATE KINASE"/>
    <property type="match status" value="1"/>
</dbReference>
<keyword evidence="11" id="KW-1185">Reference proteome</keyword>
<comment type="catalytic activity">
    <reaction evidence="8 9">
        <text>butanoate + ATP = butanoyl phosphate + ADP</text>
        <dbReference type="Rhea" id="RHEA:13585"/>
        <dbReference type="ChEBI" id="CHEBI:17968"/>
        <dbReference type="ChEBI" id="CHEBI:30616"/>
        <dbReference type="ChEBI" id="CHEBI:58079"/>
        <dbReference type="ChEBI" id="CHEBI:456216"/>
        <dbReference type="EC" id="2.7.2.7"/>
    </reaction>
</comment>
<dbReference type="NCBIfam" id="NF002834">
    <property type="entry name" value="PRK03011.1-5"/>
    <property type="match status" value="1"/>
</dbReference>
<keyword evidence="3 9" id="KW-0963">Cytoplasm</keyword>
<evidence type="ECO:0000256" key="3">
    <source>
        <dbReference type="ARBA" id="ARBA00022490"/>
    </source>
</evidence>
<dbReference type="InterPro" id="IPR043129">
    <property type="entry name" value="ATPase_NBD"/>
</dbReference>
<dbReference type="GO" id="GO:0047761">
    <property type="term" value="F:butyrate kinase activity"/>
    <property type="evidence" value="ECO:0007669"/>
    <property type="project" value="UniProtKB-EC"/>
</dbReference>
<dbReference type="PROSITE" id="PS01076">
    <property type="entry name" value="ACETATE_KINASE_2"/>
    <property type="match status" value="1"/>
</dbReference>
<dbReference type="Proteomes" id="UP000831782">
    <property type="component" value="Chromosome"/>
</dbReference>
<dbReference type="RefSeq" id="WP_244716714.1">
    <property type="nucleotide sequence ID" value="NZ_CP095072.1"/>
</dbReference>
<reference evidence="10 11" key="1">
    <citation type="submission" date="2022-04" db="EMBL/GenBank/DDBJ databases">
        <title>Gracilibacillus sp. isolated from saltern.</title>
        <authorList>
            <person name="Won M."/>
            <person name="Lee C.-M."/>
            <person name="Woen H.-Y."/>
            <person name="Kwon S.-W."/>
        </authorList>
    </citation>
    <scope>NUCLEOTIDE SEQUENCE [LARGE SCALE GENOMIC DNA]</scope>
    <source>
        <strain evidence="10 11">SSWR10-1</strain>
    </source>
</reference>
<dbReference type="PIRSF" id="PIRSF036458">
    <property type="entry name" value="Butyrate_kin"/>
    <property type="match status" value="1"/>
</dbReference>
<dbReference type="PANTHER" id="PTHR21060:SF3">
    <property type="entry name" value="BUTYRATE KINASE 2-RELATED"/>
    <property type="match status" value="1"/>
</dbReference>
<accession>A0ABY4ETG7</accession>
<evidence type="ECO:0000256" key="7">
    <source>
        <dbReference type="ARBA" id="ARBA00022840"/>
    </source>
</evidence>
<evidence type="ECO:0000256" key="1">
    <source>
        <dbReference type="ARBA" id="ARBA00004496"/>
    </source>
</evidence>
<dbReference type="SUPFAM" id="SSF53067">
    <property type="entry name" value="Actin-like ATPase domain"/>
    <property type="match status" value="2"/>
</dbReference>
<keyword evidence="5 9" id="KW-0547">Nucleotide-binding</keyword>
<gene>
    <name evidence="9 10" type="primary">buk</name>
    <name evidence="10" type="ORF">MUN88_15745</name>
</gene>
<comment type="subcellular location">
    <subcellularLocation>
        <location evidence="1 9">Cytoplasm</location>
    </subcellularLocation>
</comment>
<evidence type="ECO:0000256" key="9">
    <source>
        <dbReference type="HAMAP-Rule" id="MF_00542"/>
    </source>
</evidence>
<dbReference type="HAMAP" id="MF_00542">
    <property type="entry name" value="Butyrate_kinase"/>
    <property type="match status" value="1"/>
</dbReference>
<dbReference type="Pfam" id="PF00871">
    <property type="entry name" value="Acetate_kinase"/>
    <property type="match status" value="1"/>
</dbReference>
<keyword evidence="6 9" id="KW-0418">Kinase</keyword>
<dbReference type="NCBIfam" id="TIGR02707">
    <property type="entry name" value="butyr_kinase"/>
    <property type="match status" value="1"/>
</dbReference>
<organism evidence="10 11">
    <name type="scientific">Gracilibacillus caseinilyticus</name>
    <dbReference type="NCBI Taxonomy" id="2932256"/>
    <lineage>
        <taxon>Bacteria</taxon>
        <taxon>Bacillati</taxon>
        <taxon>Bacillota</taxon>
        <taxon>Bacilli</taxon>
        <taxon>Bacillales</taxon>
        <taxon>Bacillaceae</taxon>
        <taxon>Gracilibacillus</taxon>
    </lineage>
</organism>
<dbReference type="InterPro" id="IPR011245">
    <property type="entry name" value="Butyrate_kin"/>
</dbReference>